<evidence type="ECO:0000256" key="1">
    <source>
        <dbReference type="SAM" id="MobiDB-lite"/>
    </source>
</evidence>
<keyword evidence="3" id="KW-1185">Reference proteome</keyword>
<feature type="region of interest" description="Disordered" evidence="1">
    <location>
        <begin position="821"/>
        <end position="844"/>
    </location>
</feature>
<organism evidence="2 3">
    <name type="scientific">Nyssa sinensis</name>
    <dbReference type="NCBI Taxonomy" id="561372"/>
    <lineage>
        <taxon>Eukaryota</taxon>
        <taxon>Viridiplantae</taxon>
        <taxon>Streptophyta</taxon>
        <taxon>Embryophyta</taxon>
        <taxon>Tracheophyta</taxon>
        <taxon>Spermatophyta</taxon>
        <taxon>Magnoliopsida</taxon>
        <taxon>eudicotyledons</taxon>
        <taxon>Gunneridae</taxon>
        <taxon>Pentapetalae</taxon>
        <taxon>asterids</taxon>
        <taxon>Cornales</taxon>
        <taxon>Nyssaceae</taxon>
        <taxon>Nyssa</taxon>
    </lineage>
</organism>
<reference evidence="2 3" key="1">
    <citation type="submission" date="2019-09" db="EMBL/GenBank/DDBJ databases">
        <title>A chromosome-level genome assembly of the Chinese tupelo Nyssa sinensis.</title>
        <authorList>
            <person name="Yang X."/>
            <person name="Kang M."/>
            <person name="Yang Y."/>
            <person name="Xiong H."/>
            <person name="Wang M."/>
            <person name="Zhang Z."/>
            <person name="Wang Z."/>
            <person name="Wu H."/>
            <person name="Ma T."/>
            <person name="Liu J."/>
            <person name="Xi Z."/>
        </authorList>
    </citation>
    <scope>NUCLEOTIDE SEQUENCE [LARGE SCALE GENOMIC DNA]</scope>
    <source>
        <strain evidence="2">J267</strain>
        <tissue evidence="2">Leaf</tissue>
    </source>
</reference>
<feature type="region of interest" description="Disordered" evidence="1">
    <location>
        <begin position="449"/>
        <end position="477"/>
    </location>
</feature>
<proteinExistence type="predicted"/>
<dbReference type="Proteomes" id="UP000325577">
    <property type="component" value="Linkage Group LG14"/>
</dbReference>
<evidence type="ECO:0000313" key="2">
    <source>
        <dbReference type="EMBL" id="KAA8539391.1"/>
    </source>
</evidence>
<dbReference type="OrthoDB" id="758862at2759"/>
<dbReference type="PANTHER" id="PTHR34536">
    <property type="entry name" value="DENTIN SIALOPHOSPHOPROTEIN-LIKE PROTEIN"/>
    <property type="match status" value="1"/>
</dbReference>
<feature type="compositionally biased region" description="Basic and acidic residues" evidence="1">
    <location>
        <begin position="1232"/>
        <end position="1253"/>
    </location>
</feature>
<accession>A0A5J5BDU1</accession>
<dbReference type="EMBL" id="CM018037">
    <property type="protein sequence ID" value="KAA8539391.1"/>
    <property type="molecule type" value="Genomic_DNA"/>
</dbReference>
<feature type="region of interest" description="Disordered" evidence="1">
    <location>
        <begin position="1"/>
        <end position="99"/>
    </location>
</feature>
<feature type="region of interest" description="Disordered" evidence="1">
    <location>
        <begin position="555"/>
        <end position="605"/>
    </location>
</feature>
<feature type="region of interest" description="Disordered" evidence="1">
    <location>
        <begin position="1160"/>
        <end position="1264"/>
    </location>
</feature>
<name>A0A5J5BDU1_9ASTE</name>
<feature type="compositionally biased region" description="Basic and acidic residues" evidence="1">
    <location>
        <begin position="1318"/>
        <end position="1327"/>
    </location>
</feature>
<feature type="compositionally biased region" description="Basic and acidic residues" evidence="1">
    <location>
        <begin position="80"/>
        <end position="94"/>
    </location>
</feature>
<feature type="compositionally biased region" description="Basic and acidic residues" evidence="1">
    <location>
        <begin position="1173"/>
        <end position="1188"/>
    </location>
</feature>
<gene>
    <name evidence="2" type="ORF">F0562_026083</name>
</gene>
<feature type="compositionally biased region" description="Basic and acidic residues" evidence="1">
    <location>
        <begin position="700"/>
        <end position="715"/>
    </location>
</feature>
<feature type="compositionally biased region" description="Low complexity" evidence="1">
    <location>
        <begin position="64"/>
        <end position="77"/>
    </location>
</feature>
<protein>
    <submittedName>
        <fullName evidence="2">Uncharacterized protein</fullName>
    </submittedName>
</protein>
<feature type="compositionally biased region" description="Basic and acidic residues" evidence="1">
    <location>
        <begin position="1197"/>
        <end position="1223"/>
    </location>
</feature>
<dbReference type="PANTHER" id="PTHR34536:SF4">
    <property type="entry name" value="BTZ DOMAIN-CONTAINING PROTEIN"/>
    <property type="match status" value="1"/>
</dbReference>
<feature type="compositionally biased region" description="Basic residues" evidence="1">
    <location>
        <begin position="1094"/>
        <end position="1108"/>
    </location>
</feature>
<sequence length="1350" mass="148897">MPVSGNEEPGVIAPQSSSCSAGVPIKKRRFPLVWSPSPLPQEPSSVPAENDSLQKEQSNPIQESSLSNASLATNSPSFSDAKKNSFSEEKKEGLADTNVNSVQKNVNISRVKVEEPSPTISSGFMDSMDSKEKLVLTEKFSGQKITGNTELHLAPNEALVLNEEKQILSKQKVKGDCKLELSNLPSNTELSLGLKEHLVPAFAGQNIVGSCLIPEKLDPSTLCLSLGKEKPISQCGSDDVITNHDGTNLHANRSNWDLNTTMDAWEGSVGNAAAGQATVGFDGLNQTSGALDIKPSICSTGMVGVSVNSGKQNLGRGESESNFPISSLTPSQIYKSEDSLHLRLSMSSLYTNFRGEHSGSSAEVNSGRVVLNSNLLGVLVSSGKLNAVGCGTVKLEPLDENAKHDFVGAKGSPMRLLDSTAKHEFAEKCGFQAVKLSTSSPQKLVENRTIKSEPVQEDNWETHQTREGTSPQSDGKIVQCHDNQSLSPQRLYPSALPDCSTELSMSRDVPNQFEYSIYTTKEININMETPQEACVSVNRVASETASLSVGFEGKESNVCDGTVDTSREEDLNVDDAETCRLKSMDELPPDSRGNGEGSASDEEKINISTDMLEEEAYGSDYESDGNHALVVPMDTEERRYDGEDDEYEDGEVREPLVHAAVDGPIGEKREAENFNLGDCENKNVDSFGLPGDGIAQSCADKNDSKREDHGETSDDHIKVCVDKGCVVEIADKGVDKYGASQESLTVEVVAGEADERRPIETTQRKPLDQLGKKEVQKGHETEVSFDEANDGSQGTVAAVGQAADGNIKGTDGGEIFDSTLSKTETSLNGDDATKDANSGGNRSRIINLPRASNVTSPCKTSSISGRSLPSRNGGERYIDFEGGKLHPRGNRDEFYVDGPRKFIRERFQDQSFRNPRLNFVRGRGRVSNRLDTLRGDWETDRDFAPDIYNGATDYQFPRHKRPAVTDAELECDGYIIAPRGAIVGTGRGGRKSISDELCSFGHPSARRRSPRGRDGPATRGIQMVHRVPRNVSPSRCTGEVGSDLIGLRPGEKFMRGLPDDVIDPVFTRPQPPFEGVDGQFVRGNRNFSSVQRRGLPRIRSKSPIRYRTRSPGQWTSPRRRSPDGFNGLPDLTHRRSPALYRIERMRSPDHPCFPEEMVARRHGSPPYMSRPSNDLRDMDSGRDHERPRGIIPNGRSPSDRILPRSTRRFDILDPRERTDRDEYFGGPMHPGRFHELGGDGSGDERRKYGERRGPVRSFRPPYNSADDENFRFHVEDGPRPFRFCPESDSEFLERSNLREREFDRRIKNRPVNGPRRTRSIEEQEGNYRHGGQVWHDDGLDDVSHVKRRRF</sequence>
<feature type="region of interest" description="Disordered" evidence="1">
    <location>
        <begin position="692"/>
        <end position="715"/>
    </location>
</feature>
<evidence type="ECO:0000313" key="3">
    <source>
        <dbReference type="Proteomes" id="UP000325577"/>
    </source>
</evidence>
<feature type="region of interest" description="Disordered" evidence="1">
    <location>
        <begin position="1306"/>
        <end position="1338"/>
    </location>
</feature>
<feature type="region of interest" description="Disordered" evidence="1">
    <location>
        <begin position="997"/>
        <end position="1018"/>
    </location>
</feature>
<feature type="region of interest" description="Disordered" evidence="1">
    <location>
        <begin position="1073"/>
        <end position="1132"/>
    </location>
</feature>